<dbReference type="EMBL" id="CAJVCH010570199">
    <property type="protein sequence ID" value="CAG7834338.1"/>
    <property type="molecule type" value="Genomic_DNA"/>
</dbReference>
<comment type="caution">
    <text evidence="9">The sequence shown here is derived from an EMBL/GenBank/DDBJ whole genome shotgun (WGS) entry which is preliminary data.</text>
</comment>
<evidence type="ECO:0000256" key="4">
    <source>
        <dbReference type="ARBA" id="ARBA00022692"/>
    </source>
</evidence>
<keyword evidence="4 7" id="KW-0812">Transmembrane</keyword>
<evidence type="ECO:0000256" key="5">
    <source>
        <dbReference type="ARBA" id="ARBA00022989"/>
    </source>
</evidence>
<keyword evidence="3" id="KW-0813">Transport</keyword>
<keyword evidence="10" id="KW-1185">Reference proteome</keyword>
<dbReference type="GO" id="GO:0006874">
    <property type="term" value="P:intracellular calcium ion homeostasis"/>
    <property type="evidence" value="ECO:0007669"/>
    <property type="project" value="TreeGrafter"/>
</dbReference>
<gene>
    <name evidence="9" type="ORF">AFUS01_LOCUS43854</name>
</gene>
<dbReference type="Proteomes" id="UP000708208">
    <property type="component" value="Unassembled WGS sequence"/>
</dbReference>
<comment type="subcellular location">
    <subcellularLocation>
        <location evidence="1">Membrane</location>
        <topology evidence="1">Multi-pass membrane protein</topology>
    </subcellularLocation>
</comment>
<feature type="transmembrane region" description="Helical" evidence="7">
    <location>
        <begin position="173"/>
        <end position="191"/>
    </location>
</feature>
<feature type="transmembrane region" description="Helical" evidence="7">
    <location>
        <begin position="212"/>
        <end position="235"/>
    </location>
</feature>
<feature type="domain" description="Sodium/calcium exchanger membrane region" evidence="8">
    <location>
        <begin position="158"/>
        <end position="256"/>
    </location>
</feature>
<evidence type="ECO:0000313" key="10">
    <source>
        <dbReference type="Proteomes" id="UP000708208"/>
    </source>
</evidence>
<keyword evidence="5 7" id="KW-1133">Transmembrane helix</keyword>
<evidence type="ECO:0000259" key="8">
    <source>
        <dbReference type="Pfam" id="PF01699"/>
    </source>
</evidence>
<name>A0A8J2LLS7_9HEXA</name>
<evidence type="ECO:0000256" key="3">
    <source>
        <dbReference type="ARBA" id="ARBA00022449"/>
    </source>
</evidence>
<dbReference type="OrthoDB" id="2127281at2759"/>
<comment type="similarity">
    <text evidence="2">Belongs to the Ca(2+):cation antiporter (CaCA) (TC 2.A.19) family. SLC24A subfamily.</text>
</comment>
<evidence type="ECO:0000256" key="1">
    <source>
        <dbReference type="ARBA" id="ARBA00004141"/>
    </source>
</evidence>
<dbReference type="InterPro" id="IPR004481">
    <property type="entry name" value="K/Na/Ca-exchanger"/>
</dbReference>
<dbReference type="AlphaFoldDB" id="A0A8J2LLS7"/>
<reference evidence="9" key="1">
    <citation type="submission" date="2021-06" db="EMBL/GenBank/DDBJ databases">
        <authorList>
            <person name="Hodson N. C."/>
            <person name="Mongue J. A."/>
            <person name="Jaron S. K."/>
        </authorList>
    </citation>
    <scope>NUCLEOTIDE SEQUENCE</scope>
</reference>
<accession>A0A8J2LLS7</accession>
<keyword evidence="6 7" id="KW-0472">Membrane</keyword>
<evidence type="ECO:0000256" key="6">
    <source>
        <dbReference type="ARBA" id="ARBA00023136"/>
    </source>
</evidence>
<evidence type="ECO:0000256" key="7">
    <source>
        <dbReference type="SAM" id="Phobius"/>
    </source>
</evidence>
<keyword evidence="3" id="KW-0050">Antiport</keyword>
<dbReference type="GO" id="GO:0005262">
    <property type="term" value="F:calcium channel activity"/>
    <property type="evidence" value="ECO:0007669"/>
    <property type="project" value="TreeGrafter"/>
</dbReference>
<dbReference type="PANTHER" id="PTHR10846:SF73">
    <property type="entry name" value="SODIUM_CALCIUM EXCHANGER MEMBRANE REGION DOMAIN-CONTAINING PROTEIN"/>
    <property type="match status" value="1"/>
</dbReference>
<evidence type="ECO:0000256" key="2">
    <source>
        <dbReference type="ARBA" id="ARBA00005364"/>
    </source>
</evidence>
<feature type="transmembrane region" description="Helical" evidence="7">
    <location>
        <begin position="247"/>
        <end position="267"/>
    </location>
</feature>
<dbReference type="GO" id="GO:0008273">
    <property type="term" value="F:calcium, potassium:sodium antiporter activity"/>
    <property type="evidence" value="ECO:0007669"/>
    <property type="project" value="TreeGrafter"/>
</dbReference>
<protein>
    <recommendedName>
        <fullName evidence="8">Sodium/calcium exchanger membrane region domain-containing protein</fullName>
    </recommendedName>
</protein>
<dbReference type="PANTHER" id="PTHR10846">
    <property type="entry name" value="SODIUM/POTASSIUM/CALCIUM EXCHANGER"/>
    <property type="match status" value="1"/>
</dbReference>
<dbReference type="GO" id="GO:0005886">
    <property type="term" value="C:plasma membrane"/>
    <property type="evidence" value="ECO:0007669"/>
    <property type="project" value="TreeGrafter"/>
</dbReference>
<dbReference type="Pfam" id="PF01699">
    <property type="entry name" value="Na_Ca_ex"/>
    <property type="match status" value="1"/>
</dbReference>
<organism evidence="9 10">
    <name type="scientific">Allacma fusca</name>
    <dbReference type="NCBI Taxonomy" id="39272"/>
    <lineage>
        <taxon>Eukaryota</taxon>
        <taxon>Metazoa</taxon>
        <taxon>Ecdysozoa</taxon>
        <taxon>Arthropoda</taxon>
        <taxon>Hexapoda</taxon>
        <taxon>Collembola</taxon>
        <taxon>Symphypleona</taxon>
        <taxon>Sminthuridae</taxon>
        <taxon>Allacma</taxon>
    </lineage>
</organism>
<feature type="transmembrane region" description="Helical" evidence="7">
    <location>
        <begin position="137"/>
        <end position="161"/>
    </location>
</feature>
<evidence type="ECO:0000313" key="9">
    <source>
        <dbReference type="EMBL" id="CAG7834338.1"/>
    </source>
</evidence>
<proteinExistence type="inferred from homology"/>
<sequence>MWKNTALKRFSERTVGKIARYCGCFRTRTYTSKDEKTPLLKSTIPASMETKFSQDFPVDPDNSTDPTAYDEILIAKAVHQNEEDAEEEDEKYGVFSFPRGEGCWTIIEWVLGWPARILFTLTIPDCRKGRFRKFYPLTFIMCIVYIALLSYVVSWLMTIIAKQGLGSMSISNSIGSNTFDILICLGLPWLIRASMIANDVEGNFIQINSGGLEYSAIILIISLALLYGMLALNGFYLDKKVATISTILYAIFLVFASLLEMNVFFVLNQPTCSID</sequence>
<dbReference type="InterPro" id="IPR004837">
    <property type="entry name" value="NaCa_Exmemb"/>
</dbReference>